<accession>A0A0M0JCU2</accession>
<proteinExistence type="predicted"/>
<sequence length="425" mass="44814">MTRATGAAKPTARARIARVSAWRGWRELRAAPCRFWGLAAFLFAVLAGGGLFVVTYFASSYASEQQVRAQALVSSVAVSFGAHLRGALNPSLAVATFVESGPPPTHESVQNWFTRAAPALVMASPAIDDVQIAPCGHVAAVYPLVSARRNATGILLGGGHDLFNASSIIANRRQAAILALTTRQLHIEGPKNILSPLTTCTASCKYGQSALLSRIPLFASTTAAADPWSLGYRWAPAPGGPPLGPFTAVTGCDAVRSAAAGASLCDTNATGDGRRFWGFFTIIVVWSQLLELAGIERLGAEYKWSIARSDETSDGTDASPSLVVASSDGSLPTSAYDAGAVSSVVRAYSSAWVITIEPRTGSLSPVLQDGAVAGVVILATLLTLLIVFIALQQRLNENLLYSMLPRRIVSMLRAGDEHIAEHFEH</sequence>
<feature type="transmembrane region" description="Helical" evidence="1">
    <location>
        <begin position="371"/>
        <end position="391"/>
    </location>
</feature>
<evidence type="ECO:0000256" key="1">
    <source>
        <dbReference type="SAM" id="Phobius"/>
    </source>
</evidence>
<dbReference type="AlphaFoldDB" id="A0A0M0JCU2"/>
<evidence type="ECO:0008006" key="4">
    <source>
        <dbReference type="Google" id="ProtNLM"/>
    </source>
</evidence>
<keyword evidence="3" id="KW-1185">Reference proteome</keyword>
<keyword evidence="1" id="KW-0472">Membrane</keyword>
<name>A0A0M0JCU2_9EUKA</name>
<dbReference type="EMBL" id="JWZX01003097">
    <property type="protein sequence ID" value="KOO24399.1"/>
    <property type="molecule type" value="Genomic_DNA"/>
</dbReference>
<keyword evidence="1" id="KW-0812">Transmembrane</keyword>
<evidence type="ECO:0000313" key="3">
    <source>
        <dbReference type="Proteomes" id="UP000037460"/>
    </source>
</evidence>
<keyword evidence="1" id="KW-1133">Transmembrane helix</keyword>
<organism evidence="2 3">
    <name type="scientific">Chrysochromulina tobinii</name>
    <dbReference type="NCBI Taxonomy" id="1460289"/>
    <lineage>
        <taxon>Eukaryota</taxon>
        <taxon>Haptista</taxon>
        <taxon>Haptophyta</taxon>
        <taxon>Prymnesiophyceae</taxon>
        <taxon>Prymnesiales</taxon>
        <taxon>Chrysochromulinaceae</taxon>
        <taxon>Chrysochromulina</taxon>
    </lineage>
</organism>
<dbReference type="Proteomes" id="UP000037460">
    <property type="component" value="Unassembled WGS sequence"/>
</dbReference>
<evidence type="ECO:0000313" key="2">
    <source>
        <dbReference type="EMBL" id="KOO24399.1"/>
    </source>
</evidence>
<gene>
    <name evidence="2" type="ORF">Ctob_003801</name>
</gene>
<comment type="caution">
    <text evidence="2">The sequence shown here is derived from an EMBL/GenBank/DDBJ whole genome shotgun (WGS) entry which is preliminary data.</text>
</comment>
<reference evidence="3" key="1">
    <citation type="journal article" date="2015" name="PLoS Genet.">
        <title>Genome Sequence and Transcriptome Analyses of Chrysochromulina tobin: Metabolic Tools for Enhanced Algal Fitness in the Prominent Order Prymnesiales (Haptophyceae).</title>
        <authorList>
            <person name="Hovde B.T."/>
            <person name="Deodato C.R."/>
            <person name="Hunsperger H.M."/>
            <person name="Ryken S.A."/>
            <person name="Yost W."/>
            <person name="Jha R.K."/>
            <person name="Patterson J."/>
            <person name="Monnat R.J. Jr."/>
            <person name="Barlow S.B."/>
            <person name="Starkenburg S.R."/>
            <person name="Cattolico R.A."/>
        </authorList>
    </citation>
    <scope>NUCLEOTIDE SEQUENCE</scope>
    <source>
        <strain evidence="3">CCMP291</strain>
    </source>
</reference>
<feature type="transmembrane region" description="Helical" evidence="1">
    <location>
        <begin position="35"/>
        <end position="58"/>
    </location>
</feature>
<protein>
    <recommendedName>
        <fullName evidence="4">CHASE domain-containing protein</fullName>
    </recommendedName>
</protein>